<dbReference type="Proteomes" id="UP000190092">
    <property type="component" value="Unassembled WGS sequence"/>
</dbReference>
<evidence type="ECO:0000313" key="3">
    <source>
        <dbReference type="Proteomes" id="UP000190092"/>
    </source>
</evidence>
<dbReference type="STRING" id="225324.SAMN02745126_02747"/>
<reference evidence="3" key="1">
    <citation type="submission" date="2017-02" db="EMBL/GenBank/DDBJ databases">
        <authorList>
            <person name="Varghese N."/>
            <person name="Submissions S."/>
        </authorList>
    </citation>
    <scope>NUCLEOTIDE SEQUENCE [LARGE SCALE GENOMIC DNA]</scope>
    <source>
        <strain evidence="3">ATCC 27094</strain>
    </source>
</reference>
<dbReference type="CDD" id="cd07740">
    <property type="entry name" value="metallo-hydrolase-like_MBL-fold"/>
    <property type="match status" value="1"/>
</dbReference>
<keyword evidence="3" id="KW-1185">Reference proteome</keyword>
<dbReference type="PANTHER" id="PTHR46018">
    <property type="entry name" value="ZINC PHOSPHODIESTERASE ELAC PROTEIN 1"/>
    <property type="match status" value="1"/>
</dbReference>
<dbReference type="InterPro" id="IPR001279">
    <property type="entry name" value="Metallo-B-lactamas"/>
</dbReference>
<accession>A0A1T4PDR0</accession>
<dbReference type="Pfam" id="PF12706">
    <property type="entry name" value="Lactamase_B_2"/>
    <property type="match status" value="1"/>
</dbReference>
<gene>
    <name evidence="2" type="ORF">SAMN02745126_02747</name>
</gene>
<dbReference type="InterPro" id="IPR036866">
    <property type="entry name" value="RibonucZ/Hydroxyglut_hydro"/>
</dbReference>
<proteinExistence type="predicted"/>
<protein>
    <submittedName>
        <fullName evidence="2">Ribonuclease BN, tRNA processing enzyme</fullName>
    </submittedName>
</protein>
<dbReference type="EMBL" id="FUWJ01000002">
    <property type="protein sequence ID" value="SJZ89366.1"/>
    <property type="molecule type" value="Genomic_DNA"/>
</dbReference>
<sequence length="246" mass="26782">MTTTVTFAGCGDAFGSGGRFNTCFLVDTPGLRFTIDFGASSLIALKKLGVDPNTIDAVILTHFHGDHCGGVPFLLLDAALGARRRTPLTIIGPRDTQARIMAMGEALLPGMHKRAPQFELTYLDSGFRQPFRHGPLTVTSFPAAHTDATNPASVRVEVNGKVVAYTGDSAWTEDVPALAQDADLFICESYFYDTQIRFHMNHIDILQHRAELSPKRMVLTHLSPEMLANLDQASEECAYDGLTVAL</sequence>
<dbReference type="GO" id="GO:0042781">
    <property type="term" value="F:3'-tRNA processing endoribonuclease activity"/>
    <property type="evidence" value="ECO:0007669"/>
    <property type="project" value="TreeGrafter"/>
</dbReference>
<dbReference type="OrthoDB" id="9800940at2"/>
<dbReference type="SMART" id="SM00849">
    <property type="entry name" value="Lactamase_B"/>
    <property type="match status" value="1"/>
</dbReference>
<evidence type="ECO:0000313" key="2">
    <source>
        <dbReference type="EMBL" id="SJZ89366.1"/>
    </source>
</evidence>
<name>A0A1T4PDR0_9HYPH</name>
<dbReference type="PANTHER" id="PTHR46018:SF7">
    <property type="entry name" value="RIBONUCLEASE Z"/>
    <property type="match status" value="1"/>
</dbReference>
<dbReference type="Gene3D" id="3.60.15.10">
    <property type="entry name" value="Ribonuclease Z/Hydroxyacylglutathione hydrolase-like"/>
    <property type="match status" value="1"/>
</dbReference>
<organism evidence="2 3">
    <name type="scientific">Enhydrobacter aerosaccus</name>
    <dbReference type="NCBI Taxonomy" id="225324"/>
    <lineage>
        <taxon>Bacteria</taxon>
        <taxon>Pseudomonadati</taxon>
        <taxon>Pseudomonadota</taxon>
        <taxon>Alphaproteobacteria</taxon>
        <taxon>Hyphomicrobiales</taxon>
        <taxon>Enhydrobacter</taxon>
    </lineage>
</organism>
<feature type="domain" description="Metallo-beta-lactamase" evidence="1">
    <location>
        <begin position="20"/>
        <end position="221"/>
    </location>
</feature>
<dbReference type="SUPFAM" id="SSF56281">
    <property type="entry name" value="Metallo-hydrolase/oxidoreductase"/>
    <property type="match status" value="1"/>
</dbReference>
<dbReference type="AlphaFoldDB" id="A0A1T4PDR0"/>
<evidence type="ECO:0000259" key="1">
    <source>
        <dbReference type="SMART" id="SM00849"/>
    </source>
</evidence>
<dbReference type="RefSeq" id="WP_085934394.1">
    <property type="nucleotide sequence ID" value="NZ_FUWJ01000002.1"/>
</dbReference>